<dbReference type="EMBL" id="JAHLQO010000004">
    <property type="protein sequence ID" value="MBU5669493.1"/>
    <property type="molecule type" value="Genomic_DNA"/>
</dbReference>
<protein>
    <submittedName>
        <fullName evidence="2">Uncharacterized protein</fullName>
    </submittedName>
</protein>
<evidence type="ECO:0000256" key="1">
    <source>
        <dbReference type="SAM" id="MobiDB-lite"/>
    </source>
</evidence>
<evidence type="ECO:0000313" key="2">
    <source>
        <dbReference type="EMBL" id="MBU5669493.1"/>
    </source>
</evidence>
<feature type="region of interest" description="Disordered" evidence="1">
    <location>
        <begin position="1"/>
        <end position="30"/>
    </location>
</feature>
<feature type="compositionally biased region" description="Basic and acidic residues" evidence="1">
    <location>
        <begin position="18"/>
        <end position="30"/>
    </location>
</feature>
<organism evidence="2 3">
    <name type="scientific">Peptoniphilus ovalis</name>
    <dbReference type="NCBI Taxonomy" id="2841503"/>
    <lineage>
        <taxon>Bacteria</taxon>
        <taxon>Bacillati</taxon>
        <taxon>Bacillota</taxon>
        <taxon>Tissierellia</taxon>
        <taxon>Tissierellales</taxon>
        <taxon>Peptoniphilaceae</taxon>
        <taxon>Peptoniphilus</taxon>
    </lineage>
</organism>
<keyword evidence="3" id="KW-1185">Reference proteome</keyword>
<reference evidence="2 3" key="1">
    <citation type="submission" date="2021-06" db="EMBL/GenBank/DDBJ databases">
        <authorList>
            <person name="Sun Q."/>
            <person name="Li D."/>
        </authorList>
    </citation>
    <scope>NUCLEOTIDE SEQUENCE [LARGE SCALE GENOMIC DNA]</scope>
    <source>
        <strain evidence="2 3">MSJ-1</strain>
    </source>
</reference>
<sequence>MLDKKADTSSIPTNLSQLREDSTHRLVTDSEKSTWNNKLSSLSGKDISRAKTDGYNTSNVWQSIDTQRDLEDWIGDFDKRTRENKSSVSSLDSNISTKLNNKVDKISGKALSSNDYTNADKTKLSNLKEQIILTESQYNALSTSQKNDESKIYFIKE</sequence>
<feature type="compositionally biased region" description="Polar residues" evidence="1">
    <location>
        <begin position="8"/>
        <end position="17"/>
    </location>
</feature>
<dbReference type="RefSeq" id="WP_216549325.1">
    <property type="nucleotide sequence ID" value="NZ_JAHLQO010000004.1"/>
</dbReference>
<name>A0ABS6FJ79_9FIRM</name>
<gene>
    <name evidence="2" type="ORF">KQI68_06530</name>
</gene>
<proteinExistence type="predicted"/>
<evidence type="ECO:0000313" key="3">
    <source>
        <dbReference type="Proteomes" id="UP000783742"/>
    </source>
</evidence>
<dbReference type="Proteomes" id="UP000783742">
    <property type="component" value="Unassembled WGS sequence"/>
</dbReference>
<accession>A0ABS6FJ79</accession>
<comment type="caution">
    <text evidence="2">The sequence shown here is derived from an EMBL/GenBank/DDBJ whole genome shotgun (WGS) entry which is preliminary data.</text>
</comment>